<evidence type="ECO:0000259" key="2">
    <source>
        <dbReference type="PROSITE" id="PS51199"/>
    </source>
</evidence>
<reference evidence="4" key="1">
    <citation type="submission" date="2016-03" db="EMBL/GenBank/DDBJ databases">
        <authorList>
            <person name="Ploux O."/>
        </authorList>
    </citation>
    <scope>NUCLEOTIDE SEQUENCE [LARGE SCALE GENOMIC DNA]</scope>
</reference>
<dbReference type="PANTHER" id="PTHR30153:SF2">
    <property type="entry name" value="REPLICATIVE DNA HELICASE"/>
    <property type="match status" value="1"/>
</dbReference>
<dbReference type="OrthoDB" id="5279at10239"/>
<dbReference type="RefSeq" id="YP_009301181.1">
    <property type="nucleotide sequence ID" value="NC_031230.1"/>
</dbReference>
<evidence type="ECO:0000256" key="1">
    <source>
        <dbReference type="SAM" id="MobiDB-lite"/>
    </source>
</evidence>
<keyword evidence="4" id="KW-1185">Reference proteome</keyword>
<dbReference type="GO" id="GO:0006260">
    <property type="term" value="P:DNA replication"/>
    <property type="evidence" value="ECO:0007669"/>
    <property type="project" value="InterPro"/>
</dbReference>
<dbReference type="InterPro" id="IPR027417">
    <property type="entry name" value="P-loop_NTPase"/>
</dbReference>
<dbReference type="GO" id="GO:0003678">
    <property type="term" value="F:DNA helicase activity"/>
    <property type="evidence" value="ECO:0007669"/>
    <property type="project" value="InterPro"/>
</dbReference>
<proteinExistence type="predicted"/>
<keyword evidence="3" id="KW-0378">Hydrolase</keyword>
<dbReference type="Gene3D" id="3.40.50.300">
    <property type="entry name" value="P-loop containing nucleotide triphosphate hydrolases"/>
    <property type="match status" value="1"/>
</dbReference>
<dbReference type="PANTHER" id="PTHR30153">
    <property type="entry name" value="REPLICATIVE DNA HELICASE DNAB"/>
    <property type="match status" value="1"/>
</dbReference>
<keyword evidence="3" id="KW-0067">ATP-binding</keyword>
<dbReference type="Gene3D" id="3.40.1360.10">
    <property type="match status" value="1"/>
</dbReference>
<dbReference type="EMBL" id="KU963248">
    <property type="protein sequence ID" value="AMS02671.1"/>
    <property type="molecule type" value="Genomic_DNA"/>
</dbReference>
<organism evidence="3 4">
    <name type="scientific">Gordonia phage Yvonnetastic</name>
    <dbReference type="NCBI Taxonomy" id="1821566"/>
    <lineage>
        <taxon>Viruses</taxon>
        <taxon>Duplodnaviria</taxon>
        <taxon>Heunggongvirae</taxon>
        <taxon>Uroviricota</taxon>
        <taxon>Caudoviricetes</taxon>
        <taxon>Yvonnevirus</taxon>
        <taxon>Yvonnevirus yvonnetastic</taxon>
        <taxon>Gordonia virus Yvonnetastic</taxon>
    </lineage>
</organism>
<dbReference type="InterPro" id="IPR034154">
    <property type="entry name" value="TOPRIM_DnaG/twinkle"/>
</dbReference>
<dbReference type="PROSITE" id="PS51199">
    <property type="entry name" value="SF4_HELICASE"/>
    <property type="match status" value="1"/>
</dbReference>
<dbReference type="SUPFAM" id="SSF56731">
    <property type="entry name" value="DNA primase core"/>
    <property type="match status" value="1"/>
</dbReference>
<name>A0A142K988_9CAUD</name>
<feature type="region of interest" description="Disordered" evidence="1">
    <location>
        <begin position="534"/>
        <end position="554"/>
    </location>
</feature>
<evidence type="ECO:0000313" key="3">
    <source>
        <dbReference type="EMBL" id="AMS02671.1"/>
    </source>
</evidence>
<dbReference type="GeneID" id="29125089"/>
<accession>A0A142K988</accession>
<gene>
    <name evidence="3" type="primary">127</name>
    <name evidence="3" type="ORF">SEA_YVONNETASTIC_127</name>
</gene>
<dbReference type="Pfam" id="PF03796">
    <property type="entry name" value="DnaB_C"/>
    <property type="match status" value="1"/>
</dbReference>
<keyword evidence="3" id="KW-0347">Helicase</keyword>
<feature type="domain" description="SF4 helicase" evidence="2">
    <location>
        <begin position="284"/>
        <end position="547"/>
    </location>
</feature>
<dbReference type="GO" id="GO:0005524">
    <property type="term" value="F:ATP binding"/>
    <property type="evidence" value="ECO:0007669"/>
    <property type="project" value="InterPro"/>
</dbReference>
<dbReference type="KEGG" id="vg:29125089"/>
<dbReference type="SUPFAM" id="SSF52540">
    <property type="entry name" value="P-loop containing nucleoside triphosphate hydrolases"/>
    <property type="match status" value="1"/>
</dbReference>
<dbReference type="CDD" id="cd01029">
    <property type="entry name" value="TOPRIM_primases"/>
    <property type="match status" value="1"/>
</dbReference>
<dbReference type="InterPro" id="IPR007694">
    <property type="entry name" value="DNA_helicase_DnaB-like_C"/>
</dbReference>
<protein>
    <submittedName>
        <fullName evidence="3">DNA helicase</fullName>
    </submittedName>
</protein>
<sequence>MSETAYDRVIEAFRREGCNVYEKGPGQAAVQAPGHTDADKSVSVTAIEGQVLVHSHSDPTDEVLERIGIAPADLFDSPKGVDYKYEDGRVVHRSTDKKFHQQGNTQGSKLYRASKLAAAEEVWFCEGEKDVHALESVGLVATTNAGGAGNIKKFDLSPLHGKKIMIIRDDDDAGVKHANELWTALADQAQSITVFTAAEGKDAADHIASGHTPADFVEDPDFRKRQVQRELYRVMVNEKDLDLESWISTVEGTIKSLRPPQPPSRLLHEWDDVVKEWWKWYDTPQDKQRVIPTPWESVDTLLNGGYHAGSFTLFGARPGVGKSIALSESSLVSALSYHPTLLLSLEMGRVEVASRILAAGGLVNLGQITRRELDAYNVEAMAMFMEEANHMPLVIGDTPNLDIKQMRIYIEQLKSRDIGLDMVCLDYAQLMKGLKGQRGLEVHQTISRECKSMSREFDVAIIAAVQINRDSVKEGGHAGIHSIRDSGTYEQDADVVCIMSLEIDEMDHLPTGTIFMDFAKNRKGSMKKMSMDWNPHHARIDQGTRFSDRDSEGR</sequence>
<evidence type="ECO:0000313" key="4">
    <source>
        <dbReference type="Proteomes" id="UP000201371"/>
    </source>
</evidence>
<keyword evidence="3" id="KW-0547">Nucleotide-binding</keyword>
<dbReference type="Proteomes" id="UP000201371">
    <property type="component" value="Segment"/>
</dbReference>